<dbReference type="OrthoDB" id="4842715at2759"/>
<protein>
    <recommendedName>
        <fullName evidence="4">Reverse transcriptase</fullName>
    </recommendedName>
</protein>
<evidence type="ECO:0000313" key="2">
    <source>
        <dbReference type="EMBL" id="KAJ4249111.1"/>
    </source>
</evidence>
<dbReference type="AlphaFoldDB" id="A0A9W8RQ53"/>
<keyword evidence="3" id="KW-1185">Reference proteome</keyword>
<comment type="caution">
    <text evidence="2">The sequence shown here is derived from an EMBL/GenBank/DDBJ whole genome shotgun (WGS) entry which is preliminary data.</text>
</comment>
<reference evidence="2" key="1">
    <citation type="submission" date="2022-09" db="EMBL/GenBank/DDBJ databases">
        <title>Fusarium specimens isolated from Avocado Roots.</title>
        <authorList>
            <person name="Stajich J."/>
            <person name="Roper C."/>
            <person name="Heimlech-Rivalta G."/>
        </authorList>
    </citation>
    <scope>NUCLEOTIDE SEQUENCE</scope>
    <source>
        <strain evidence="2">CF00136</strain>
    </source>
</reference>
<accession>A0A9W8RQ53</accession>
<evidence type="ECO:0008006" key="4">
    <source>
        <dbReference type="Google" id="ProtNLM"/>
    </source>
</evidence>
<evidence type="ECO:0000256" key="1">
    <source>
        <dbReference type="SAM" id="MobiDB-lite"/>
    </source>
</evidence>
<dbReference type="Proteomes" id="UP001152049">
    <property type="component" value="Unassembled WGS sequence"/>
</dbReference>
<gene>
    <name evidence="2" type="ORF">NW762_012445</name>
</gene>
<name>A0A9W8RQ53_9HYPO</name>
<feature type="region of interest" description="Disordered" evidence="1">
    <location>
        <begin position="139"/>
        <end position="160"/>
    </location>
</feature>
<sequence length="160" mass="18104">MALEEPWGPESFRLYDGMTRGQSTMLLQCRTEFIGLNYFLNGIQAKRPSRDPQRPETTESLELIPAECPCGHSRQTVFHVFMDCPALSFARRRLGAKVGRLDFKRLLTVQGTIAADWAIAYFKLDQFAFPRDYSQFVDVDEEGGDGEGKDEEDDVGEDVA</sequence>
<evidence type="ECO:0000313" key="3">
    <source>
        <dbReference type="Proteomes" id="UP001152049"/>
    </source>
</evidence>
<dbReference type="EMBL" id="JAOQAZ010000034">
    <property type="protein sequence ID" value="KAJ4249111.1"/>
    <property type="molecule type" value="Genomic_DNA"/>
</dbReference>
<organism evidence="2 3">
    <name type="scientific">Fusarium torreyae</name>
    <dbReference type="NCBI Taxonomy" id="1237075"/>
    <lineage>
        <taxon>Eukaryota</taxon>
        <taxon>Fungi</taxon>
        <taxon>Dikarya</taxon>
        <taxon>Ascomycota</taxon>
        <taxon>Pezizomycotina</taxon>
        <taxon>Sordariomycetes</taxon>
        <taxon>Hypocreomycetidae</taxon>
        <taxon>Hypocreales</taxon>
        <taxon>Nectriaceae</taxon>
        <taxon>Fusarium</taxon>
    </lineage>
</organism>
<proteinExistence type="predicted"/>